<dbReference type="InterPro" id="IPR029052">
    <property type="entry name" value="Metallo-depent_PP-like"/>
</dbReference>
<dbReference type="InterPro" id="IPR006311">
    <property type="entry name" value="TAT_signal"/>
</dbReference>
<dbReference type="HOGENOM" id="CLU_018576_0_0_11"/>
<dbReference type="Gene3D" id="2.60.120.200">
    <property type="match status" value="1"/>
</dbReference>
<dbReference type="KEGG" id="sesp:BN6_40460"/>
<dbReference type="AlphaFoldDB" id="K0K185"/>
<evidence type="ECO:0000313" key="1">
    <source>
        <dbReference type="EMBL" id="CCH31332.1"/>
    </source>
</evidence>
<dbReference type="InterPro" id="IPR051918">
    <property type="entry name" value="STPP_CPPED1"/>
</dbReference>
<dbReference type="Gene3D" id="3.60.21.10">
    <property type="match status" value="1"/>
</dbReference>
<dbReference type="BioCyc" id="SESP1179773:BN6_RS19575-MONOMER"/>
<dbReference type="Proteomes" id="UP000006281">
    <property type="component" value="Chromosome"/>
</dbReference>
<name>K0K185_SACES</name>
<dbReference type="SUPFAM" id="SSF56300">
    <property type="entry name" value="Metallo-dependent phosphatases"/>
    <property type="match status" value="1"/>
</dbReference>
<proteinExistence type="predicted"/>
<evidence type="ECO:0000313" key="2">
    <source>
        <dbReference type="Proteomes" id="UP000006281"/>
    </source>
</evidence>
<organism evidence="1 2">
    <name type="scientific">Saccharothrix espanaensis (strain ATCC 51144 / DSM 44229 / JCM 9112 / NBRC 15066 / NRRL 15764)</name>
    <dbReference type="NCBI Taxonomy" id="1179773"/>
    <lineage>
        <taxon>Bacteria</taxon>
        <taxon>Bacillati</taxon>
        <taxon>Actinomycetota</taxon>
        <taxon>Actinomycetes</taxon>
        <taxon>Pseudonocardiales</taxon>
        <taxon>Pseudonocardiaceae</taxon>
        <taxon>Saccharothrix</taxon>
    </lineage>
</organism>
<gene>
    <name evidence="1" type="ordered locus">BN6_40460</name>
</gene>
<dbReference type="SUPFAM" id="SSF49899">
    <property type="entry name" value="Concanavalin A-like lectins/glucanases"/>
    <property type="match status" value="1"/>
</dbReference>
<dbReference type="EMBL" id="HE804045">
    <property type="protein sequence ID" value="CCH31332.1"/>
    <property type="molecule type" value="Genomic_DNA"/>
</dbReference>
<dbReference type="Pfam" id="PF13385">
    <property type="entry name" value="Laminin_G_3"/>
    <property type="match status" value="1"/>
</dbReference>
<reference evidence="1 2" key="1">
    <citation type="journal article" date="2012" name="BMC Genomics">
        <title>Complete genome sequence of Saccharothrix espanaensis DSM 44229T and comparison to the other completely sequenced Pseudonocardiaceae.</title>
        <authorList>
            <person name="Strobel T."/>
            <person name="Al-Dilaimi A."/>
            <person name="Blom J."/>
            <person name="Gessner A."/>
            <person name="Kalinowski J."/>
            <person name="Luzhetska M."/>
            <person name="Puhler A."/>
            <person name="Szczepanowski R."/>
            <person name="Bechthold A."/>
            <person name="Ruckert C."/>
        </authorList>
    </citation>
    <scope>NUCLEOTIDE SEQUENCE [LARGE SCALE GENOMIC DNA]</scope>
    <source>
        <strain evidence="2">ATCC 51144 / DSM 44229 / JCM 9112 / NBRC 15066 / NRRL 15764</strain>
    </source>
</reference>
<dbReference type="InterPro" id="IPR013320">
    <property type="entry name" value="ConA-like_dom_sf"/>
</dbReference>
<dbReference type="eggNOG" id="COG1409">
    <property type="taxonomic scope" value="Bacteria"/>
</dbReference>
<dbReference type="STRING" id="1179773.BN6_40460"/>
<dbReference type="PANTHER" id="PTHR43143">
    <property type="entry name" value="METALLOPHOSPHOESTERASE, CALCINEURIN SUPERFAMILY"/>
    <property type="match status" value="1"/>
</dbReference>
<protein>
    <recommendedName>
        <fullName evidence="3">Tat pathway signal sequence domain protein</fullName>
    </recommendedName>
</protein>
<dbReference type="PROSITE" id="PS51318">
    <property type="entry name" value="TAT"/>
    <property type="match status" value="1"/>
</dbReference>
<keyword evidence="2" id="KW-1185">Reference proteome</keyword>
<accession>K0K185</accession>
<dbReference type="PANTHER" id="PTHR43143:SF5">
    <property type="entry name" value="SECRETED PROTEIN"/>
    <property type="match status" value="1"/>
</dbReference>
<sequence length="609" mass="67693">MRGGAPDRQVVRKIHVWFAGRCRGLPSIPPMTTRRTFLLGTGAAAAGTLVATTATAPASAEPETRSARPDADRDRFTIAVIPDTQYLFDQDRGDAEPLDAALRHLVNRTSADNIVFTAHLGDLTENGSKSEIEDVGRSFRALDRRRVGYSVLAGNHDLDSRTDDQRGRTPYLDEFGPRRFRDSPTFRGASPDGYNSYHVFRAAGREWLVLALDWRMSDKGFAWARGVLARHPKLPAVLTTHEFVHAGGDGKAELSDYGRRLWEGLVKDHDQIFLTLNGHFWPPARSVLTNAAGHDVHVHITNYQDRYYGGSAMIRLYEFDLARNTIDVRTYSPWLLGKRSLNTLERREVELTGDADRFSVPIDFEQRFAGFAPVPVRPERPVRQLLVPGTVAYWRADSLKDLSGNGNDLRQVGTLTATTEHHRDSPSRASRFFGKEGYLSTVDSAPLNRLTFERGYTVEAFIKLPAGFDHPWCGLLTKLAPGAAAGKTGDDPKEPLCTLNVAGGGGLQWAVFPKNRDGMSTNWGHELAEDTWWHVAVVNDGRHTKLYVEGSELLRNPSTPATGIATAGDPWLVGAYAYDRIVEKSFHGWLGEVRIVDRALPTERFLTAR</sequence>
<evidence type="ECO:0008006" key="3">
    <source>
        <dbReference type="Google" id="ProtNLM"/>
    </source>
</evidence>
<dbReference type="PATRIC" id="fig|1179773.3.peg.4050"/>